<evidence type="ECO:0000313" key="2">
    <source>
        <dbReference type="Proteomes" id="UP000034329"/>
    </source>
</evidence>
<dbReference type="AlphaFoldDB" id="A0A0G1MNS4"/>
<evidence type="ECO:0000313" key="1">
    <source>
        <dbReference type="EMBL" id="KKU09834.1"/>
    </source>
</evidence>
<organism evidence="1 2">
    <name type="scientific">Candidatus Woesebacteria bacterium GW2011_GWB1_45_5</name>
    <dbReference type="NCBI Taxonomy" id="1618581"/>
    <lineage>
        <taxon>Bacteria</taxon>
        <taxon>Candidatus Woeseibacteriota</taxon>
    </lineage>
</organism>
<protein>
    <submittedName>
        <fullName evidence="1">Uncharacterized protein</fullName>
    </submittedName>
</protein>
<sequence length="63" mass="6901">MAKDNTPLSIDQISRGDLEKLFDEVIDKLEGGGLGEEAVEMLGEQAGALMTELQRRDGYSFPD</sequence>
<dbReference type="Proteomes" id="UP000034329">
    <property type="component" value="Unassembled WGS sequence"/>
</dbReference>
<gene>
    <name evidence="1" type="ORF">UX13_C0029G0002</name>
</gene>
<proteinExistence type="predicted"/>
<reference evidence="1 2" key="1">
    <citation type="journal article" date="2015" name="Nature">
        <title>rRNA introns, odd ribosomes, and small enigmatic genomes across a large radiation of phyla.</title>
        <authorList>
            <person name="Brown C.T."/>
            <person name="Hug L.A."/>
            <person name="Thomas B.C."/>
            <person name="Sharon I."/>
            <person name="Castelle C.J."/>
            <person name="Singh A."/>
            <person name="Wilkins M.J."/>
            <person name="Williams K.H."/>
            <person name="Banfield J.F."/>
        </authorList>
    </citation>
    <scope>NUCLEOTIDE SEQUENCE [LARGE SCALE GENOMIC DNA]</scope>
</reference>
<name>A0A0G1MNS4_9BACT</name>
<dbReference type="EMBL" id="LCLA01000029">
    <property type="protein sequence ID" value="KKU09834.1"/>
    <property type="molecule type" value="Genomic_DNA"/>
</dbReference>
<comment type="caution">
    <text evidence="1">The sequence shown here is derived from an EMBL/GenBank/DDBJ whole genome shotgun (WGS) entry which is preliminary data.</text>
</comment>
<accession>A0A0G1MNS4</accession>